<name>A0A517N338_9BACT</name>
<dbReference type="EMBL" id="CP036263">
    <property type="protein sequence ID" value="QDT01544.1"/>
    <property type="molecule type" value="Genomic_DNA"/>
</dbReference>
<evidence type="ECO:0000256" key="1">
    <source>
        <dbReference type="ARBA" id="ARBA00002633"/>
    </source>
</evidence>
<evidence type="ECO:0000313" key="8">
    <source>
        <dbReference type="Proteomes" id="UP000319852"/>
    </source>
</evidence>
<evidence type="ECO:0000256" key="3">
    <source>
        <dbReference type="ARBA" id="ARBA00022980"/>
    </source>
</evidence>
<organism evidence="7 8">
    <name type="scientific">Adhaeretor mobilis</name>
    <dbReference type="NCBI Taxonomy" id="1930276"/>
    <lineage>
        <taxon>Bacteria</taxon>
        <taxon>Pseudomonadati</taxon>
        <taxon>Planctomycetota</taxon>
        <taxon>Planctomycetia</taxon>
        <taxon>Pirellulales</taxon>
        <taxon>Lacipirellulaceae</taxon>
        <taxon>Adhaeretor</taxon>
    </lineage>
</organism>
<dbReference type="GO" id="GO:1990904">
    <property type="term" value="C:ribonucleoprotein complex"/>
    <property type="evidence" value="ECO:0007669"/>
    <property type="project" value="UniProtKB-KW"/>
</dbReference>
<evidence type="ECO:0000256" key="6">
    <source>
        <dbReference type="ARBA" id="ARBA00035502"/>
    </source>
</evidence>
<protein>
    <recommendedName>
        <fullName evidence="5">Large ribosomal subunit protein uL10</fullName>
    </recommendedName>
    <alternativeName>
        <fullName evidence="6">50S ribosomal protein L10</fullName>
    </alternativeName>
</protein>
<accession>A0A517N338</accession>
<sequence length="172" mass="18293">MSKYLKNLITDELKAKLDGVENMLVVDCLGVEANACVELRRELRAKDISMLVVKNSLARRATEGTALAPAFEGIEGSAAVVWGAEDIVSLAKEVARLAKDDDQFKPFVAKGGVMAGETMSPQDVVAVSKWPTRTEQLSLLVGQILGPGATLSGQLLGPGRTLGGQIKQKSEE</sequence>
<dbReference type="GO" id="GO:0005840">
    <property type="term" value="C:ribosome"/>
    <property type="evidence" value="ECO:0007669"/>
    <property type="project" value="UniProtKB-KW"/>
</dbReference>
<dbReference type="PANTHER" id="PTHR11560">
    <property type="entry name" value="39S RIBOSOMAL PROTEIN L10, MITOCHONDRIAL"/>
    <property type="match status" value="1"/>
</dbReference>
<proteinExistence type="inferred from homology"/>
<dbReference type="KEGG" id="amob:HG15A2_48860"/>
<reference evidence="7 8" key="1">
    <citation type="submission" date="2019-02" db="EMBL/GenBank/DDBJ databases">
        <title>Deep-cultivation of Planctomycetes and their phenomic and genomic characterization uncovers novel biology.</title>
        <authorList>
            <person name="Wiegand S."/>
            <person name="Jogler M."/>
            <person name="Boedeker C."/>
            <person name="Pinto D."/>
            <person name="Vollmers J."/>
            <person name="Rivas-Marin E."/>
            <person name="Kohn T."/>
            <person name="Peeters S.H."/>
            <person name="Heuer A."/>
            <person name="Rast P."/>
            <person name="Oberbeckmann S."/>
            <person name="Bunk B."/>
            <person name="Jeske O."/>
            <person name="Meyerdierks A."/>
            <person name="Storesund J.E."/>
            <person name="Kallscheuer N."/>
            <person name="Luecker S."/>
            <person name="Lage O.M."/>
            <person name="Pohl T."/>
            <person name="Merkel B.J."/>
            <person name="Hornburger P."/>
            <person name="Mueller R.-W."/>
            <person name="Bruemmer F."/>
            <person name="Labrenz M."/>
            <person name="Spormann A.M."/>
            <person name="Op den Camp H."/>
            <person name="Overmann J."/>
            <person name="Amann R."/>
            <person name="Jetten M.S.M."/>
            <person name="Mascher T."/>
            <person name="Medema M.H."/>
            <person name="Devos D.P."/>
            <person name="Kaster A.-K."/>
            <person name="Ovreas L."/>
            <person name="Rohde M."/>
            <person name="Galperin M.Y."/>
            <person name="Jogler C."/>
        </authorList>
    </citation>
    <scope>NUCLEOTIDE SEQUENCE [LARGE SCALE GENOMIC DNA]</scope>
    <source>
        <strain evidence="7 8">HG15A2</strain>
    </source>
</reference>
<dbReference type="InterPro" id="IPR047865">
    <property type="entry name" value="Ribosomal_uL10_bac_type"/>
</dbReference>
<comment type="function">
    <text evidence="1">Forms part of the ribosomal stalk, playing a central role in the interaction of the ribosome with GTP-bound translation factors.</text>
</comment>
<dbReference type="AlphaFoldDB" id="A0A517N338"/>
<dbReference type="Gene3D" id="3.30.70.1730">
    <property type="match status" value="1"/>
</dbReference>
<gene>
    <name evidence="7" type="primary">rplJ</name>
    <name evidence="7" type="ORF">HG15A2_48860</name>
</gene>
<dbReference type="InterPro" id="IPR043141">
    <property type="entry name" value="Ribosomal_uL10-like_sf"/>
</dbReference>
<evidence type="ECO:0000256" key="5">
    <source>
        <dbReference type="ARBA" id="ARBA00035202"/>
    </source>
</evidence>
<comment type="similarity">
    <text evidence="2">Belongs to the universal ribosomal protein uL10 family.</text>
</comment>
<dbReference type="Proteomes" id="UP000319852">
    <property type="component" value="Chromosome"/>
</dbReference>
<dbReference type="NCBIfam" id="NF000955">
    <property type="entry name" value="PRK00099.1-1"/>
    <property type="match status" value="1"/>
</dbReference>
<keyword evidence="4" id="KW-0687">Ribonucleoprotein</keyword>
<evidence type="ECO:0000313" key="7">
    <source>
        <dbReference type="EMBL" id="QDT01544.1"/>
    </source>
</evidence>
<dbReference type="Pfam" id="PF00466">
    <property type="entry name" value="Ribosomal_L10"/>
    <property type="match status" value="1"/>
</dbReference>
<keyword evidence="8" id="KW-1185">Reference proteome</keyword>
<dbReference type="RefSeq" id="WP_145063744.1">
    <property type="nucleotide sequence ID" value="NZ_CP036263.1"/>
</dbReference>
<dbReference type="OrthoDB" id="278380at2"/>
<dbReference type="SUPFAM" id="SSF160369">
    <property type="entry name" value="Ribosomal protein L10-like"/>
    <property type="match status" value="1"/>
</dbReference>
<dbReference type="CDD" id="cd05797">
    <property type="entry name" value="Ribosomal_L10"/>
    <property type="match status" value="1"/>
</dbReference>
<evidence type="ECO:0000256" key="2">
    <source>
        <dbReference type="ARBA" id="ARBA00008889"/>
    </source>
</evidence>
<evidence type="ECO:0000256" key="4">
    <source>
        <dbReference type="ARBA" id="ARBA00023274"/>
    </source>
</evidence>
<dbReference type="InterPro" id="IPR001790">
    <property type="entry name" value="Ribosomal_uL10"/>
</dbReference>
<keyword evidence="3 7" id="KW-0689">Ribosomal protein</keyword>